<dbReference type="InterPro" id="IPR011335">
    <property type="entry name" value="Restrct_endonuc-II-like"/>
</dbReference>
<dbReference type="InterPro" id="IPR051703">
    <property type="entry name" value="NF-kappa-B_Signaling_Reg"/>
</dbReference>
<dbReference type="PANTHER" id="PTHR46609:SF6">
    <property type="entry name" value="EXONUCLEASE, PHAGE-TYPE_RECB, C-TERMINAL DOMAIN-CONTAINING PROTEIN-RELATED"/>
    <property type="match status" value="1"/>
</dbReference>
<dbReference type="GO" id="GO:0006281">
    <property type="term" value="P:DNA repair"/>
    <property type="evidence" value="ECO:0007669"/>
    <property type="project" value="UniProtKB-ARBA"/>
</dbReference>
<dbReference type="EMBL" id="JABSTR010000007">
    <property type="protein sequence ID" value="KAH9376140.1"/>
    <property type="molecule type" value="Genomic_DNA"/>
</dbReference>
<gene>
    <name evidence="2" type="ORF">HPB48_000558</name>
</gene>
<protein>
    <recommendedName>
        <fullName evidence="1">YqaJ viral recombinase domain-containing protein</fullName>
    </recommendedName>
</protein>
<feature type="domain" description="YqaJ viral recombinase" evidence="1">
    <location>
        <begin position="74"/>
        <end position="219"/>
    </location>
</feature>
<name>A0A9J6GPP6_HAELO</name>
<dbReference type="AlphaFoldDB" id="A0A9J6GPP6"/>
<dbReference type="PANTHER" id="PTHR46609">
    <property type="entry name" value="EXONUCLEASE, PHAGE-TYPE/RECB, C-TERMINAL DOMAIN-CONTAINING PROTEIN"/>
    <property type="match status" value="1"/>
</dbReference>
<accession>A0A9J6GPP6</accession>
<dbReference type="InterPro" id="IPR011604">
    <property type="entry name" value="PDDEXK-like_dom_sf"/>
</dbReference>
<evidence type="ECO:0000313" key="2">
    <source>
        <dbReference type="EMBL" id="KAH9376140.1"/>
    </source>
</evidence>
<evidence type="ECO:0000259" key="1">
    <source>
        <dbReference type="Pfam" id="PF09588"/>
    </source>
</evidence>
<organism evidence="2 3">
    <name type="scientific">Haemaphysalis longicornis</name>
    <name type="common">Bush tick</name>
    <dbReference type="NCBI Taxonomy" id="44386"/>
    <lineage>
        <taxon>Eukaryota</taxon>
        <taxon>Metazoa</taxon>
        <taxon>Ecdysozoa</taxon>
        <taxon>Arthropoda</taxon>
        <taxon>Chelicerata</taxon>
        <taxon>Arachnida</taxon>
        <taxon>Acari</taxon>
        <taxon>Parasitiformes</taxon>
        <taxon>Ixodida</taxon>
        <taxon>Ixodoidea</taxon>
        <taxon>Ixodidae</taxon>
        <taxon>Haemaphysalinae</taxon>
        <taxon>Haemaphysalis</taxon>
    </lineage>
</organism>
<comment type="caution">
    <text evidence="2">The sequence shown here is derived from an EMBL/GenBank/DDBJ whole genome shotgun (WGS) entry which is preliminary data.</text>
</comment>
<dbReference type="CDD" id="cd22343">
    <property type="entry name" value="PDDEXK_lambda_exonuclease-like"/>
    <property type="match status" value="1"/>
</dbReference>
<dbReference type="Gene3D" id="3.90.320.10">
    <property type="match status" value="1"/>
</dbReference>
<dbReference type="SUPFAM" id="SSF52980">
    <property type="entry name" value="Restriction endonuclease-like"/>
    <property type="match status" value="1"/>
</dbReference>
<dbReference type="Proteomes" id="UP000821853">
    <property type="component" value="Chromosome 5"/>
</dbReference>
<dbReference type="InterPro" id="IPR019080">
    <property type="entry name" value="YqaJ_viral_recombinase"/>
</dbReference>
<dbReference type="OrthoDB" id="6487020at2759"/>
<dbReference type="VEuPathDB" id="VectorBase:HLOH_056700"/>
<proteinExistence type="predicted"/>
<keyword evidence="3" id="KW-1185">Reference proteome</keyword>
<sequence length="271" mass="31449">MNSAQGAMLRAQMRLEENSRRLEELLPVIGWPSLCFSSQQCSLDDIENVEHIMLDADTCNHIAVNTVQQSMCPEWHLLRKERLSASSKAHRIRIRTANFEELARDLCNVKPFYGQACKYGTDMEATARKKYEVKEDCTVTRIGLVISKVQGWLCCSPDGLVLADEVVLLEIKCPFRCREQPIFDQQGNLFVDYLHVEDGKLQLKSSHVYYTQVQVSLYILNLDVCHFFVYSPLQVVNVKVRRDSNFLEWLIPKMEWFYFKHYKPQLMKASG</sequence>
<dbReference type="OMA" id="EHIMIDE"/>
<reference evidence="2 3" key="1">
    <citation type="journal article" date="2020" name="Cell">
        <title>Large-Scale Comparative Analyses of Tick Genomes Elucidate Their Genetic Diversity and Vector Capacities.</title>
        <authorList>
            <consortium name="Tick Genome and Microbiome Consortium (TIGMIC)"/>
            <person name="Jia N."/>
            <person name="Wang J."/>
            <person name="Shi W."/>
            <person name="Du L."/>
            <person name="Sun Y."/>
            <person name="Zhan W."/>
            <person name="Jiang J.F."/>
            <person name="Wang Q."/>
            <person name="Zhang B."/>
            <person name="Ji P."/>
            <person name="Bell-Sakyi L."/>
            <person name="Cui X.M."/>
            <person name="Yuan T.T."/>
            <person name="Jiang B.G."/>
            <person name="Yang W.F."/>
            <person name="Lam T.T."/>
            <person name="Chang Q.C."/>
            <person name="Ding S.J."/>
            <person name="Wang X.J."/>
            <person name="Zhu J.G."/>
            <person name="Ruan X.D."/>
            <person name="Zhao L."/>
            <person name="Wei J.T."/>
            <person name="Ye R.Z."/>
            <person name="Que T.C."/>
            <person name="Du C.H."/>
            <person name="Zhou Y.H."/>
            <person name="Cheng J.X."/>
            <person name="Dai P.F."/>
            <person name="Guo W.B."/>
            <person name="Han X.H."/>
            <person name="Huang E.J."/>
            <person name="Li L.F."/>
            <person name="Wei W."/>
            <person name="Gao Y.C."/>
            <person name="Liu J.Z."/>
            <person name="Shao H.Z."/>
            <person name="Wang X."/>
            <person name="Wang C.C."/>
            <person name="Yang T.C."/>
            <person name="Huo Q.B."/>
            <person name="Li W."/>
            <person name="Chen H.Y."/>
            <person name="Chen S.E."/>
            <person name="Zhou L.G."/>
            <person name="Ni X.B."/>
            <person name="Tian J.H."/>
            <person name="Sheng Y."/>
            <person name="Liu T."/>
            <person name="Pan Y.S."/>
            <person name="Xia L.Y."/>
            <person name="Li J."/>
            <person name="Zhao F."/>
            <person name="Cao W.C."/>
        </authorList>
    </citation>
    <scope>NUCLEOTIDE SEQUENCE [LARGE SCALE GENOMIC DNA]</scope>
    <source>
        <strain evidence="2">HaeL-2018</strain>
    </source>
</reference>
<evidence type="ECO:0000313" key="3">
    <source>
        <dbReference type="Proteomes" id="UP000821853"/>
    </source>
</evidence>
<dbReference type="Pfam" id="PF09588">
    <property type="entry name" value="YqaJ"/>
    <property type="match status" value="1"/>
</dbReference>